<keyword evidence="6" id="KW-1185">Reference proteome</keyword>
<dbReference type="SUPFAM" id="SSF53822">
    <property type="entry name" value="Periplasmic binding protein-like I"/>
    <property type="match status" value="1"/>
</dbReference>
<feature type="signal peptide" evidence="3">
    <location>
        <begin position="1"/>
        <end position="26"/>
    </location>
</feature>
<proteinExistence type="inferred from homology"/>
<dbReference type="RefSeq" id="WP_158952337.1">
    <property type="nucleotide sequence ID" value="NZ_CP046914.1"/>
</dbReference>
<protein>
    <submittedName>
        <fullName evidence="5">ABC transporter substrate-binding protein</fullName>
    </submittedName>
</protein>
<dbReference type="Proteomes" id="UP000433577">
    <property type="component" value="Chromosome 2"/>
</dbReference>
<dbReference type="KEGG" id="pacs:FAZ98_16220"/>
<dbReference type="PANTHER" id="PTHR30483">
    <property type="entry name" value="LEUCINE-SPECIFIC-BINDING PROTEIN"/>
    <property type="match status" value="1"/>
</dbReference>
<dbReference type="EMBL" id="CP046914">
    <property type="protein sequence ID" value="QGZ63344.1"/>
    <property type="molecule type" value="Genomic_DNA"/>
</dbReference>
<evidence type="ECO:0000313" key="6">
    <source>
        <dbReference type="Proteomes" id="UP000433577"/>
    </source>
</evidence>
<dbReference type="InterPro" id="IPR051010">
    <property type="entry name" value="BCAA_transport"/>
</dbReference>
<dbReference type="CDD" id="cd06333">
    <property type="entry name" value="PBP1_ABC_RPA1789-like"/>
    <property type="match status" value="1"/>
</dbReference>
<dbReference type="AlphaFoldDB" id="A0A7Z2GKS4"/>
<sequence>MAHRPGRWAIGIALTLAASWALSAQAQLKVGVVVSATGPGASLGIPEKNTVALFPKEIAGQRVEYLVLDDASDATSATKAMRKLVSEDDVDVVIGSTLSPNSISMSTVAAESATPLISIAGASSIVEPMDKQKAWVFKTPQHDSLMAEAIAQHIQKRGLKTLAVIAQGDAYGDGWVREITKAAAASNVKIVAVERYARTDSTVVGQVLKALGAHPDAMLVAGAGTPAVLPEKTLRERGYAGPIYQTHGIANNDVLRVGGKDLEGTVLPAGPVLVARQLPDSNPSKAVALGYIDRYEAAYGKDTVSTFGAHAWDAMLMLENAVPAALKTAKPGTPPFRAALRDALENVRNLTVTHGVMNLTSANHNGLDSRARVMVVVRDGRWKLLDQ</sequence>
<reference evidence="5 6" key="1">
    <citation type="submission" date="2019-12" db="EMBL/GenBank/DDBJ databases">
        <title>Paraburkholderia acidiphila 7Q-K02 sp. nov and Paraburkholderia acidisoli DHF22 sp. nov., two strains isolated from forest soil.</title>
        <authorList>
            <person name="Gao Z."/>
            <person name="Qiu L."/>
        </authorList>
    </citation>
    <scope>NUCLEOTIDE SEQUENCE [LARGE SCALE GENOMIC DNA]</scope>
    <source>
        <strain evidence="5 6">DHF22</strain>
    </source>
</reference>
<feature type="domain" description="Leucine-binding protein" evidence="4">
    <location>
        <begin position="28"/>
        <end position="380"/>
    </location>
</feature>
<dbReference type="PANTHER" id="PTHR30483:SF38">
    <property type="entry name" value="BLR7848 PROTEIN"/>
    <property type="match status" value="1"/>
</dbReference>
<evidence type="ECO:0000313" key="5">
    <source>
        <dbReference type="EMBL" id="QGZ63344.1"/>
    </source>
</evidence>
<keyword evidence="2 3" id="KW-0732">Signal</keyword>
<gene>
    <name evidence="5" type="ORF">FAZ98_16220</name>
</gene>
<dbReference type="InterPro" id="IPR028082">
    <property type="entry name" value="Peripla_BP_I"/>
</dbReference>
<evidence type="ECO:0000259" key="4">
    <source>
        <dbReference type="Pfam" id="PF13458"/>
    </source>
</evidence>
<feature type="chain" id="PRO_5031266641" evidence="3">
    <location>
        <begin position="27"/>
        <end position="387"/>
    </location>
</feature>
<organism evidence="5 6">
    <name type="scientific">Paraburkholderia acidisoli</name>
    <dbReference type="NCBI Taxonomy" id="2571748"/>
    <lineage>
        <taxon>Bacteria</taxon>
        <taxon>Pseudomonadati</taxon>
        <taxon>Pseudomonadota</taxon>
        <taxon>Betaproteobacteria</taxon>
        <taxon>Burkholderiales</taxon>
        <taxon>Burkholderiaceae</taxon>
        <taxon>Paraburkholderia</taxon>
    </lineage>
</organism>
<comment type="similarity">
    <text evidence="1">Belongs to the leucine-binding protein family.</text>
</comment>
<dbReference type="Pfam" id="PF13458">
    <property type="entry name" value="Peripla_BP_6"/>
    <property type="match status" value="1"/>
</dbReference>
<evidence type="ECO:0000256" key="2">
    <source>
        <dbReference type="ARBA" id="ARBA00022729"/>
    </source>
</evidence>
<dbReference type="OrthoDB" id="5290698at2"/>
<name>A0A7Z2GKS4_9BURK</name>
<accession>A0A7Z2GKS4</accession>
<dbReference type="InterPro" id="IPR028081">
    <property type="entry name" value="Leu-bd"/>
</dbReference>
<evidence type="ECO:0000256" key="3">
    <source>
        <dbReference type="SAM" id="SignalP"/>
    </source>
</evidence>
<dbReference type="Gene3D" id="3.40.50.2300">
    <property type="match status" value="2"/>
</dbReference>
<evidence type="ECO:0000256" key="1">
    <source>
        <dbReference type="ARBA" id="ARBA00010062"/>
    </source>
</evidence>